<dbReference type="RefSeq" id="YP_010676923.1">
    <property type="nucleotide sequence ID" value="NC_071015.1"/>
</dbReference>
<keyword evidence="4" id="KW-1185">Reference proteome</keyword>
<sequence>MASDDYEINWDDDPFGGDIDFDMDFNMDPFAGKGFFRSVATGFLSGLVDESVGTNEARFRTLRTVLPDSFSNALDRVSFVKDRIDELAQEFKEENAQSAKSLQNIASHLNQRMAGKLPGFVQNGLNNFSEKDFSSWERLDPQNPNFNNRMESTSEGDVDQAIDLASNTQAGMFNSLGESLNNMTVAATSAIQSAIGSGNRQLVNIEGTMRDMLDYHRNFEARIHTAQLSLAARSYVQDAKFYKFMEAGVHAEVTELKKIAKFASQSDYEKTSTYTASKAYVRNKLFSTVGKRLGGLTGLLKDRFGKDSRSEAYSVFGSLINNVSDGIDMAGDTGMSRGMLGDILGKMVAGVAIEQLPVFFTRGPGKRAIDKMTKLYPEQAAYIKGQVEKLTEMGHVASYVSTSGVGLLNHAAENYQAMDEMKFVDYEDYVDSLEPGEKPLPKAMWSLLNTGSNKMKESINKLMSDATKARGTQYVLQRRNVKDLNQPGIWKEMNNITLNEVLPGLISKTNQILEQFRTGRDDVEAVSYNYMRGQFQTDTQKRISVQADLMPHGEFQRYAQASLNLVDGLDPDKLLSPAARKAFAQIIAKDIDAEMGFNPYFYLGEIKGVSPEQQKEIHAVLMRHFGITTEDVQTYNQSDSFQRLKQMSNMPTSEGRERLNATSASAANIKQNFPNVAERIDLLRSTGNEQLLRDLGVIYTENGIDKINMQAFHDRIGMYMDDPNNPLLRGVAPGTDTKIPTVANPFNPVGSAGPTANPYEGLTSVLGKLNDQLSNLKLPEPVKADSASPLVNFDAATGELTDIKESNRGILDKITNLDSLMKSMVDLANSGKLITGKADTTSDEKAEERTKKSLLQRFRGILPTNMMDRGMKFILSRNPMVLGGMLGMVGSQFFQNPLASVAVAGGGLLLGAAISHYKSRNGGTASEGAEPSDDEDILDETGEPILKAAKLKAGEYFDAATKQVIKTWNDIRGPIWDAVSKTVIGARDLAGKIFGADGRAVVLRGLRHVRDAAVGAYNLLDPVNRIKSVINSGREMVYQQDVYVKSDMKNPVLRAGKFKASEYFVRDESGNFKPISGWNEINGPVFDNEGNQLVSEEEYQEGLVTSSGVVVRNLGNGISNVVGGAAGMARAGLDKLLGRFGYNSAGNKAGADTTTSTVTGSSNTGVERRLDKIYRLLAQHFDLPMENDPETGELNGKSGGGSTGGASSGGFRLNSLAWKKRKTEEEEKHKVNEAIIKIAKNTEGLGEEGEGEEKQGIFAKLKGFLGGIATFGMNLIKNPIGTIGNLIFGSLVNSAGRLAKIGEFLFSGVMGAASPIYKLMKWGFTKLAMAFAGKKAIGSLTEDADLDVEQHGQSGKKNKKKKGKKGNKGNRPPRRPKGPKGGRGLWGTVMATGMAYAGSEALNALDDDPDAYTNGTEDLSAGERDPATGRYKTWTDSAVEAATSWLPQGMLADSLVKGALGEDTYQKLDNYGLFWSSDGKFFISRGERDGHEDKLNGIVSADGGYGTVKSNTKITQQKRIRFAMYGIKDIETNLGRRVMALENALYPYVVIRNNRASLKPDAPIDSIIDTFANSGVSKWNDKSAIATWFLARFKPVFMVYNAAVSVARMGDIVEFDNAKSYDVVQIVERVQQTLANLNPYPFTIDTRIDDKEGTMSAEQTRDVVSKMLEELRKELPAPPAVNEKIATTAENLANTKAGLPGQSTTTPTAEMTAQDKLGAAAARASSEAAERAFTQPADVQSIDISDMMPGANKEMDAFTMVRLAVYGNIDNMPWRVEAVLRLERYLENFIMVVGDDARFTGKSNQVLELFKASFRINSDIAANNWMIWFRDRFLPTMMTYVKEVYKLRGMNPSRGWKQLTATNRAVIARALTAQIVSTADEQKPVWEIEASPFPGSKSGVWPDRANKYLQILDAKAQEARLKDPEMEDEKSKATTKEPLQRAQSSDMQQRTQDIMNSVFKTGATGSSGQPGFNPGSSGAGGYYPNATMSAPGGGAGSAGAFMGKADANFNPEFIKQAGEDKGIKMSLEQGEKLMLNHLVKAGFRDNKTLALALAMARKETGDYRNTVENTNWSAPTLMKYFKNIPDAATAQKVAAMSPAERAMWVYGRQPKAKDLGNQKPEDGWLYRGRGLFQLTGRSNYEAFKKATGIDVVANPRLVSEDPNVMAESAVWYLKNNKAMQSIAQTGDFDTAVRGINGGNAVPATDERRSFYNDYLNRLRSGDLNLPGTGDDASTESNDAATMQAPTQAQVPEAADKNVPQDKVVKPEDAPVSAKPTTATSAQELIRQANASSQPSNVGTTNTSAATNASPLSSPVAPESSAATSAGPANASAPSSTITNTPTVASSAPVAQEPVSPPPPKQSNKREAPPAPLPSPTVNLPDQLSVQDQVIAELMKSSNSTLLEILKTLKNGQKKTGAGIVDL</sequence>
<evidence type="ECO:0000313" key="3">
    <source>
        <dbReference type="EMBL" id="QYN80111.1"/>
    </source>
</evidence>
<dbReference type="GO" id="GO:0006032">
    <property type="term" value="P:chitin catabolic process"/>
    <property type="evidence" value="ECO:0007669"/>
    <property type="project" value="InterPro"/>
</dbReference>
<dbReference type="Proteomes" id="UP000828443">
    <property type="component" value="Segment"/>
</dbReference>
<evidence type="ECO:0000259" key="2">
    <source>
        <dbReference type="Pfam" id="PF00182"/>
    </source>
</evidence>
<feature type="compositionally biased region" description="Low complexity" evidence="1">
    <location>
        <begin position="2343"/>
        <end position="2353"/>
    </location>
</feature>
<evidence type="ECO:0000256" key="1">
    <source>
        <dbReference type="SAM" id="MobiDB-lite"/>
    </source>
</evidence>
<feature type="compositionally biased region" description="Gly residues" evidence="1">
    <location>
        <begin position="1197"/>
        <end position="1208"/>
    </location>
</feature>
<feature type="region of interest" description="Disordered" evidence="1">
    <location>
        <begin position="1348"/>
        <end position="1384"/>
    </location>
</feature>
<dbReference type="SUPFAM" id="SSF53955">
    <property type="entry name" value="Lysozyme-like"/>
    <property type="match status" value="1"/>
</dbReference>
<feature type="compositionally biased region" description="Basic residues" evidence="1">
    <location>
        <begin position="1354"/>
        <end position="1380"/>
    </location>
</feature>
<feature type="region of interest" description="Disordered" evidence="1">
    <location>
        <begin position="1919"/>
        <end position="1949"/>
    </location>
</feature>
<dbReference type="GeneID" id="77953288"/>
<feature type="compositionally biased region" description="Polar residues" evidence="1">
    <location>
        <begin position="2234"/>
        <end position="2249"/>
    </location>
</feature>
<feature type="compositionally biased region" description="Polar residues" evidence="1">
    <location>
        <begin position="2274"/>
        <end position="2298"/>
    </location>
</feature>
<accession>A0AAE7WFF3</accession>
<proteinExistence type="predicted"/>
<feature type="region of interest" description="Disordered" evidence="1">
    <location>
        <begin position="1407"/>
        <end position="1428"/>
    </location>
</feature>
<organism evidence="3 4">
    <name type="scientific">Kosakonia phage Kc263</name>
    <dbReference type="NCBI Taxonomy" id="2863194"/>
    <lineage>
        <taxon>Viruses</taxon>
        <taxon>Duplodnaviria</taxon>
        <taxon>Heunggongvirae</taxon>
        <taxon>Uroviricota</taxon>
        <taxon>Caudoviricetes</taxon>
        <taxon>Chimalliviridae</taxon>
        <taxon>Branisovskavirus</taxon>
        <taxon>Branisovskavirus Kc263</taxon>
    </lineage>
</organism>
<feature type="region of interest" description="Disordered" evidence="1">
    <location>
        <begin position="2220"/>
        <end position="2380"/>
    </location>
</feature>
<dbReference type="GO" id="GO:0004568">
    <property type="term" value="F:chitinase activity"/>
    <property type="evidence" value="ECO:0007669"/>
    <property type="project" value="InterPro"/>
</dbReference>
<dbReference type="InterPro" id="IPR000726">
    <property type="entry name" value="Glyco_hydro_19_cat"/>
</dbReference>
<feature type="compositionally biased region" description="Basic and acidic residues" evidence="1">
    <location>
        <begin position="1919"/>
        <end position="1939"/>
    </location>
</feature>
<feature type="region of interest" description="Disordered" evidence="1">
    <location>
        <begin position="1184"/>
        <end position="1211"/>
    </location>
</feature>
<reference evidence="3" key="1">
    <citation type="journal article" date="2021" name="Viruses">
        <title>Novel Viruses That Lyse Plant and Human Strains of Kosakonia cowanii.</title>
        <authorList>
            <person name="Petrzik K."/>
            <person name="Brazdova S."/>
            <person name="Krawczyk K."/>
        </authorList>
    </citation>
    <scope>NUCLEOTIDE SEQUENCE</scope>
</reference>
<dbReference type="GO" id="GO:0016998">
    <property type="term" value="P:cell wall macromolecule catabolic process"/>
    <property type="evidence" value="ECO:0007669"/>
    <property type="project" value="InterPro"/>
</dbReference>
<name>A0AAE7WFF3_9CAUD</name>
<evidence type="ECO:0000313" key="4">
    <source>
        <dbReference type="Proteomes" id="UP000828443"/>
    </source>
</evidence>
<dbReference type="Gene3D" id="1.10.530.10">
    <property type="match status" value="1"/>
</dbReference>
<protein>
    <recommendedName>
        <fullName evidence="2">Glycoside hydrolase family 19 catalytic domain-containing protein</fullName>
    </recommendedName>
</protein>
<feature type="domain" description="Glycoside hydrolase family 19 catalytic" evidence="2">
    <location>
        <begin position="2122"/>
        <end position="2176"/>
    </location>
</feature>
<feature type="compositionally biased region" description="Basic and acidic residues" evidence="1">
    <location>
        <begin position="2253"/>
        <end position="2268"/>
    </location>
</feature>
<dbReference type="KEGG" id="vg:77953288"/>
<feature type="compositionally biased region" description="Low complexity" evidence="1">
    <location>
        <begin position="2299"/>
        <end position="2336"/>
    </location>
</feature>
<dbReference type="EMBL" id="MZ348422">
    <property type="protein sequence ID" value="QYN80111.1"/>
    <property type="molecule type" value="Genomic_DNA"/>
</dbReference>
<dbReference type="InterPro" id="IPR023346">
    <property type="entry name" value="Lysozyme-like_dom_sf"/>
</dbReference>
<dbReference type="Pfam" id="PF00182">
    <property type="entry name" value="Glyco_hydro_19"/>
    <property type="match status" value="1"/>
</dbReference>